<evidence type="ECO:0000313" key="4">
    <source>
        <dbReference type="EMBL" id="QEA15421.1"/>
    </source>
</evidence>
<dbReference type="NCBIfam" id="NF038126">
    <property type="entry name" value="PEP_CTERM_FxDxF"/>
    <property type="match status" value="1"/>
</dbReference>
<keyword evidence="5" id="KW-1185">Reference proteome</keyword>
<dbReference type="KEGG" id="ngf:FRF71_04325"/>
<evidence type="ECO:0000259" key="3">
    <source>
        <dbReference type="Pfam" id="PF07589"/>
    </source>
</evidence>
<dbReference type="InterPro" id="IPR013424">
    <property type="entry name" value="Ice-binding_C"/>
</dbReference>
<proteinExistence type="predicted"/>
<gene>
    <name evidence="4" type="ORF">FRF71_04325</name>
</gene>
<organism evidence="4 5">
    <name type="scientific">Novosphingobium ginsenosidimutans</name>
    <dbReference type="NCBI Taxonomy" id="1176536"/>
    <lineage>
        <taxon>Bacteria</taxon>
        <taxon>Pseudomonadati</taxon>
        <taxon>Pseudomonadota</taxon>
        <taxon>Alphaproteobacteria</taxon>
        <taxon>Sphingomonadales</taxon>
        <taxon>Sphingomonadaceae</taxon>
        <taxon>Novosphingobium</taxon>
    </lineage>
</organism>
<keyword evidence="2" id="KW-0732">Signal</keyword>
<accession>A0A5B8S1V0</accession>
<dbReference type="NCBIfam" id="TIGR02595">
    <property type="entry name" value="PEP_CTERM"/>
    <property type="match status" value="1"/>
</dbReference>
<feature type="signal peptide" evidence="2">
    <location>
        <begin position="1"/>
        <end position="22"/>
    </location>
</feature>
<dbReference type="PROSITE" id="PS51257">
    <property type="entry name" value="PROKAR_LIPOPROTEIN"/>
    <property type="match status" value="1"/>
</dbReference>
<feature type="transmembrane region" description="Helical" evidence="1">
    <location>
        <begin position="150"/>
        <end position="166"/>
    </location>
</feature>
<dbReference type="RefSeq" id="WP_147089399.1">
    <property type="nucleotide sequence ID" value="NZ_BAABJD010000001.1"/>
</dbReference>
<reference evidence="4 5" key="1">
    <citation type="journal article" date="2013" name="J. Microbiol. Biotechnol.">
        <title>Novosphingobium ginsenosidimutans sp. nov., with the ability to convert ginsenoside.</title>
        <authorList>
            <person name="Kim J.K."/>
            <person name="He D."/>
            <person name="Liu Q.M."/>
            <person name="Park H.Y."/>
            <person name="Jung M.S."/>
            <person name="Yoon M.H."/>
            <person name="Kim S.C."/>
            <person name="Im W.T."/>
        </authorList>
    </citation>
    <scope>NUCLEOTIDE SEQUENCE [LARGE SCALE GENOMIC DNA]</scope>
    <source>
        <strain evidence="4 5">FW-6</strain>
    </source>
</reference>
<keyword evidence="1" id="KW-0472">Membrane</keyword>
<dbReference type="OrthoDB" id="121983at2"/>
<dbReference type="NCBIfam" id="NF035944">
    <property type="entry name" value="PEPxxWA-CTERM"/>
    <property type="match status" value="1"/>
</dbReference>
<dbReference type="EMBL" id="CP042345">
    <property type="protein sequence ID" value="QEA15421.1"/>
    <property type="molecule type" value="Genomic_DNA"/>
</dbReference>
<evidence type="ECO:0000256" key="2">
    <source>
        <dbReference type="SAM" id="SignalP"/>
    </source>
</evidence>
<feature type="domain" description="Ice-binding protein C-terminal" evidence="3">
    <location>
        <begin position="145"/>
        <end position="169"/>
    </location>
</feature>
<dbReference type="AlphaFoldDB" id="A0A5B8S1V0"/>
<keyword evidence="1" id="KW-1133">Transmembrane helix</keyword>
<evidence type="ECO:0000313" key="5">
    <source>
        <dbReference type="Proteomes" id="UP000321172"/>
    </source>
</evidence>
<feature type="chain" id="PRO_5022835515" evidence="2">
    <location>
        <begin position="23"/>
        <end position="178"/>
    </location>
</feature>
<keyword evidence="1" id="KW-0812">Transmembrane</keyword>
<dbReference type="Pfam" id="PF07589">
    <property type="entry name" value="PEP-CTERM"/>
    <property type="match status" value="1"/>
</dbReference>
<dbReference type="Proteomes" id="UP000321172">
    <property type="component" value="Chromosome"/>
</dbReference>
<name>A0A5B8S1V0_9SPHN</name>
<sequence length="178" mass="18088">MKKFLLAATGAAALACSANANAALVVNISGSSGSFGNASVTCAPLTAPCVFKDVVSFVTPAGYRLVSATITTAWTGSTLAAQNLTNIDFTSVKLNGNAFTLSPTGRKEDGYLFDLLITPGGNNTLEVSGLSGGGASYGGQLSFAAVPEPSTWLMMILGVGIAGAALRRRRQTVKVSYA</sequence>
<protein>
    <submittedName>
        <fullName evidence="4">PEP-CTERM sorting domain-containing protein</fullName>
    </submittedName>
</protein>
<evidence type="ECO:0000256" key="1">
    <source>
        <dbReference type="SAM" id="Phobius"/>
    </source>
</evidence>